<dbReference type="EMBL" id="SMAF01000038">
    <property type="protein sequence ID" value="TCS92201.1"/>
    <property type="molecule type" value="Genomic_DNA"/>
</dbReference>
<gene>
    <name evidence="1" type="ORF">EDC25_13811</name>
</gene>
<organism evidence="1 2">
    <name type="scientific">Pseudofulvimonas gallinarii</name>
    <dbReference type="NCBI Taxonomy" id="634155"/>
    <lineage>
        <taxon>Bacteria</taxon>
        <taxon>Pseudomonadati</taxon>
        <taxon>Pseudomonadota</taxon>
        <taxon>Gammaproteobacteria</taxon>
        <taxon>Lysobacterales</taxon>
        <taxon>Rhodanobacteraceae</taxon>
        <taxon>Pseudofulvimonas</taxon>
    </lineage>
</organism>
<keyword evidence="2" id="KW-1185">Reference proteome</keyword>
<evidence type="ECO:0000313" key="1">
    <source>
        <dbReference type="EMBL" id="TCS92201.1"/>
    </source>
</evidence>
<name>A0A4R3L0T9_9GAMM</name>
<evidence type="ECO:0000313" key="2">
    <source>
        <dbReference type="Proteomes" id="UP000294599"/>
    </source>
</evidence>
<dbReference type="Proteomes" id="UP000294599">
    <property type="component" value="Unassembled WGS sequence"/>
</dbReference>
<proteinExistence type="predicted"/>
<sequence>MLTEDRVLVFRPQLDTAPVMTYPDVVSMAILPGASPGDSADLVLHHAHGTLARYEGLFASPSVSVSGVDAGGPVAAFRQAPFQTPLVAVNTLGRLSVLSFDRPEPLFSAPMPVWATRLAAEDIDGDGLIELIAYGGMLQIFEVPGELLFGNGFDIADPR</sequence>
<protein>
    <recommendedName>
        <fullName evidence="3">VCBS repeat protein</fullName>
    </recommendedName>
</protein>
<evidence type="ECO:0008006" key="3">
    <source>
        <dbReference type="Google" id="ProtNLM"/>
    </source>
</evidence>
<accession>A0A4R3L0T9</accession>
<dbReference type="AlphaFoldDB" id="A0A4R3L0T9"/>
<dbReference type="RefSeq" id="WP_123521083.1">
    <property type="nucleotide sequence ID" value="NZ_JBHMFH010000001.1"/>
</dbReference>
<reference evidence="1 2" key="1">
    <citation type="submission" date="2019-03" db="EMBL/GenBank/DDBJ databases">
        <title>Genomic Encyclopedia of Type Strains, Phase IV (KMG-IV): sequencing the most valuable type-strain genomes for metagenomic binning, comparative biology and taxonomic classification.</title>
        <authorList>
            <person name="Goeker M."/>
        </authorList>
    </citation>
    <scope>NUCLEOTIDE SEQUENCE [LARGE SCALE GENOMIC DNA]</scope>
    <source>
        <strain evidence="1 2">DSM 21944</strain>
    </source>
</reference>
<comment type="caution">
    <text evidence="1">The sequence shown here is derived from an EMBL/GenBank/DDBJ whole genome shotgun (WGS) entry which is preliminary data.</text>
</comment>